<dbReference type="RefSeq" id="WP_150406240.1">
    <property type="nucleotide sequence ID" value="NZ_VXLC01000021.1"/>
</dbReference>
<keyword evidence="2" id="KW-1185">Reference proteome</keyword>
<name>A0A5N0E9Q2_9NOCA</name>
<evidence type="ECO:0000313" key="1">
    <source>
        <dbReference type="EMBL" id="KAA8884261.1"/>
    </source>
</evidence>
<sequence length="102" mass="11616">MTAPADDRDSLLAEFRRLATVEDVLSDIDGAAWESMERKDFADSTAEIGKLDQIRSARRVVHEETSRARNRYLDAFYGKDGADELRAAVQTELRTRGIRRSR</sequence>
<reference evidence="1 2" key="1">
    <citation type="submission" date="2019-09" db="EMBL/GenBank/DDBJ databases">
        <authorList>
            <person name="Wang X."/>
        </authorList>
    </citation>
    <scope>NUCLEOTIDE SEQUENCE [LARGE SCALE GENOMIC DNA]</scope>
    <source>
        <strain evidence="1 2">CICC 11023</strain>
    </source>
</reference>
<accession>A0A5N0E9Q2</accession>
<protein>
    <submittedName>
        <fullName evidence="1">Uncharacterized protein</fullName>
    </submittedName>
</protein>
<organism evidence="1 2">
    <name type="scientific">Nocardia colli</name>
    <dbReference type="NCBI Taxonomy" id="2545717"/>
    <lineage>
        <taxon>Bacteria</taxon>
        <taxon>Bacillati</taxon>
        <taxon>Actinomycetota</taxon>
        <taxon>Actinomycetes</taxon>
        <taxon>Mycobacteriales</taxon>
        <taxon>Nocardiaceae</taxon>
        <taxon>Nocardia</taxon>
    </lineage>
</organism>
<dbReference type="Proteomes" id="UP000323876">
    <property type="component" value="Unassembled WGS sequence"/>
</dbReference>
<dbReference type="EMBL" id="VXLC01000021">
    <property type="protein sequence ID" value="KAA8884261.1"/>
    <property type="molecule type" value="Genomic_DNA"/>
</dbReference>
<evidence type="ECO:0000313" key="2">
    <source>
        <dbReference type="Proteomes" id="UP000323876"/>
    </source>
</evidence>
<gene>
    <name evidence="1" type="ORF">F3087_34115</name>
</gene>
<comment type="caution">
    <text evidence="1">The sequence shown here is derived from an EMBL/GenBank/DDBJ whole genome shotgun (WGS) entry which is preliminary data.</text>
</comment>
<dbReference type="AlphaFoldDB" id="A0A5N0E9Q2"/>
<proteinExistence type="predicted"/>
<dbReference type="OrthoDB" id="4566984at2"/>